<evidence type="ECO:0008006" key="3">
    <source>
        <dbReference type="Google" id="ProtNLM"/>
    </source>
</evidence>
<gene>
    <name evidence="1" type="ORF">PAEH1_12270</name>
</gene>
<name>A0A1U9K2B7_9BURK</name>
<dbReference type="Proteomes" id="UP000189369">
    <property type="component" value="Chromosome"/>
</dbReference>
<dbReference type="OrthoDB" id="5291868at2"/>
<evidence type="ECO:0000313" key="2">
    <source>
        <dbReference type="Proteomes" id="UP000189369"/>
    </source>
</evidence>
<dbReference type="STRING" id="643674.PAEH1_12270"/>
<dbReference type="EMBL" id="CP019697">
    <property type="protein sequence ID" value="AQS52114.1"/>
    <property type="molecule type" value="Genomic_DNA"/>
</dbReference>
<evidence type="ECO:0000313" key="1">
    <source>
        <dbReference type="EMBL" id="AQS52114.1"/>
    </source>
</evidence>
<proteinExistence type="predicted"/>
<reference evidence="1 2" key="1">
    <citation type="submission" date="2017-01" db="EMBL/GenBank/DDBJ databases">
        <title>Complete Genome Sequence of Paenalcaligenes hominis, Isolated from a paraplegic Patient with neurogenic bladder.</title>
        <authorList>
            <person name="Mukhopadhyay R."/>
            <person name="Joaquin J."/>
            <person name="Hogue R."/>
            <person name="Kilaru A."/>
            <person name="Jospin G."/>
            <person name="Mars K."/>
            <person name="Eisen J.A."/>
            <person name="Chaturvedi V."/>
        </authorList>
    </citation>
    <scope>NUCLEOTIDE SEQUENCE [LARGE SCALE GENOMIC DNA]</scope>
    <source>
        <strain evidence="1 2">15S00501</strain>
    </source>
</reference>
<dbReference type="Pfam" id="PF11062">
    <property type="entry name" value="DUF2863"/>
    <property type="match status" value="1"/>
</dbReference>
<accession>A0A1U9K2B7</accession>
<protein>
    <recommendedName>
        <fullName evidence="3">DUF2863 domain-containing protein</fullName>
    </recommendedName>
</protein>
<sequence>MVDSTVSNTVLHHKAHDLLSLIEALNHSGSRLEDQFWEAKLTESVQELLVDPDSTLLEQLLDYLSSSEQFELYDVLVSLIEGLAESATLSHQGQRYDVLLITAPIAAWTRYQLPEGDLSHELHEKLLGAVKSYAGSEAKVAVLGQLLSFDQLPKSFALTHEFTAQLGHLALEAKPTTIELDHLEDGITLLADTKFIVCAIATPQGQAAFAWQQHKNPLLALQESQTRWQEQCEQLLSAMFAGCQAQFLPPDGYYFNTRASDKLMRPLAIKAAVSWLGLVTQSEPSEISAVVARCGESDTEEFRIGLTVENNPELLYGCVWPIFSKDEIDRSSSHFEDSALQIQTILTELGVESILFLAGLYDPDFCDDCSAPSFPTAQGELDHPYLPEELDFAPAPLH</sequence>
<organism evidence="1 2">
    <name type="scientific">Paenalcaligenes hominis</name>
    <dbReference type="NCBI Taxonomy" id="643674"/>
    <lineage>
        <taxon>Bacteria</taxon>
        <taxon>Pseudomonadati</taxon>
        <taxon>Pseudomonadota</taxon>
        <taxon>Betaproteobacteria</taxon>
        <taxon>Burkholderiales</taxon>
        <taxon>Alcaligenaceae</taxon>
        <taxon>Paenalcaligenes</taxon>
    </lineage>
</organism>
<dbReference type="KEGG" id="phn:PAEH1_12270"/>
<dbReference type="AlphaFoldDB" id="A0A1U9K2B7"/>
<dbReference type="InterPro" id="IPR021292">
    <property type="entry name" value="DUF2863"/>
</dbReference>